<keyword evidence="4" id="KW-1185">Reference proteome</keyword>
<evidence type="ECO:0000313" key="4">
    <source>
        <dbReference type="Proteomes" id="UP000312032"/>
    </source>
</evidence>
<feature type="domain" description="PafC HTH" evidence="2">
    <location>
        <begin position="7"/>
        <end position="118"/>
    </location>
</feature>
<proteinExistence type="predicted"/>
<evidence type="ECO:0000259" key="1">
    <source>
        <dbReference type="Pfam" id="PF13280"/>
    </source>
</evidence>
<dbReference type="PANTHER" id="PTHR34580">
    <property type="match status" value="1"/>
</dbReference>
<dbReference type="Pfam" id="PF13280">
    <property type="entry name" value="WYL"/>
    <property type="match status" value="1"/>
</dbReference>
<name>A0A5C4U4M8_9CORY</name>
<dbReference type="InterPro" id="IPR051534">
    <property type="entry name" value="CBASS_pafABC_assoc_protein"/>
</dbReference>
<protein>
    <submittedName>
        <fullName evidence="3">WYL domain-containing protein</fullName>
    </submittedName>
</protein>
<feature type="domain" description="WYL" evidence="1">
    <location>
        <begin position="150"/>
        <end position="215"/>
    </location>
</feature>
<comment type="caution">
    <text evidence="3">The sequence shown here is derived from an EMBL/GenBank/DDBJ whole genome shotgun (WGS) entry which is preliminary data.</text>
</comment>
<reference evidence="3 4" key="1">
    <citation type="submission" date="2019-06" db="EMBL/GenBank/DDBJ databases">
        <authorList>
            <person name="Li J."/>
        </authorList>
    </citation>
    <scope>NUCLEOTIDE SEQUENCE [LARGE SCALE GENOMIC DNA]</scope>
    <source>
        <strain evidence="3 4">LMG 28165</strain>
    </source>
</reference>
<dbReference type="InterPro" id="IPR026881">
    <property type="entry name" value="WYL_dom"/>
</dbReference>
<dbReference type="AlphaFoldDB" id="A0A5C4U4M8"/>
<dbReference type="Proteomes" id="UP000312032">
    <property type="component" value="Unassembled WGS sequence"/>
</dbReference>
<evidence type="ECO:0000313" key="3">
    <source>
        <dbReference type="EMBL" id="TNL97615.1"/>
    </source>
</evidence>
<gene>
    <name evidence="3" type="ORF">FHE74_05875</name>
</gene>
<dbReference type="Pfam" id="PF19187">
    <property type="entry name" value="HTH_PafC"/>
    <property type="match status" value="1"/>
</dbReference>
<dbReference type="EMBL" id="VDHJ01000007">
    <property type="protein sequence ID" value="TNL97615.1"/>
    <property type="molecule type" value="Genomic_DNA"/>
</dbReference>
<dbReference type="PIRSF" id="PIRSF016838">
    <property type="entry name" value="PafC"/>
    <property type="match status" value="1"/>
</dbReference>
<dbReference type="InterPro" id="IPR028349">
    <property type="entry name" value="PafC-like"/>
</dbReference>
<evidence type="ECO:0000259" key="2">
    <source>
        <dbReference type="Pfam" id="PF19187"/>
    </source>
</evidence>
<dbReference type="RefSeq" id="WP_139465578.1">
    <property type="nucleotide sequence ID" value="NZ_VDHJ01000007.1"/>
</dbReference>
<dbReference type="PROSITE" id="PS52050">
    <property type="entry name" value="WYL"/>
    <property type="match status" value="1"/>
</dbReference>
<dbReference type="OrthoDB" id="5174471at2"/>
<dbReference type="InterPro" id="IPR043839">
    <property type="entry name" value="PafC_HTH"/>
</dbReference>
<organism evidence="3 4">
    <name type="scientific">Corynebacterium tapiri</name>
    <dbReference type="NCBI Taxonomy" id="1448266"/>
    <lineage>
        <taxon>Bacteria</taxon>
        <taxon>Bacillati</taxon>
        <taxon>Actinomycetota</taxon>
        <taxon>Actinomycetes</taxon>
        <taxon>Mycobacteriales</taxon>
        <taxon>Corynebacteriaceae</taxon>
        <taxon>Corynebacterium</taxon>
    </lineage>
</organism>
<accession>A0A5C4U4M8</accession>
<dbReference type="PANTHER" id="PTHR34580:SF1">
    <property type="entry name" value="PROTEIN PAFC"/>
    <property type="match status" value="1"/>
</dbReference>
<sequence length="332" mass="36837">MTDRRADLVRALNLIPYFRSHPDHTLLEAATNLGMDHKQMVRDLQRLHTSGVGTHTEELIDLTFNANRTSVEITEDQGLTKPLRLTQVEAAALLLSLEQLAPYVDDRAAVDSAAQTLRTLLGGAARGVVTSEVGEGGEATVSDQSTTAQVRTVNTALLTKRRLKIAYYSESSGSVTERTIDPVRLFFASGFSYLLAWDLERDDHRTFRLDRIQEAVLLDDKVSRHPAPKKPSGVKGENGPFSFHNQAEVEVARTATWLADYHPITLHSADDDPAAPMVPGTLSYGSDEWLVRFCLSNADRLRLVSPTSLAQEVSRRAKERLSRYAESISEQR</sequence>